<evidence type="ECO:0000259" key="9">
    <source>
        <dbReference type="PROSITE" id="PS51918"/>
    </source>
</evidence>
<dbReference type="PROSITE" id="PS01305">
    <property type="entry name" value="MOAA_NIFB_PQQE"/>
    <property type="match status" value="1"/>
</dbReference>
<dbReference type="SFLD" id="SFLDG01384">
    <property type="entry name" value="thioether_bond_formation_requi"/>
    <property type="match status" value="1"/>
</dbReference>
<gene>
    <name evidence="10" type="ORF">H8S75_13975</name>
</gene>
<dbReference type="SUPFAM" id="SSF102114">
    <property type="entry name" value="Radical SAM enzymes"/>
    <property type="match status" value="1"/>
</dbReference>
<dbReference type="InterPro" id="IPR007197">
    <property type="entry name" value="rSAM"/>
</dbReference>
<sequence length="395" mass="45590">MHMTLHLTNDCNLQCGYCYVCQKPEYMNRSTAEHAVRLAAAFGEPSCGIIFFGGEPLLCCDTIRDTVAYCRTMERESPVRFHFKMTTNGTLLDRDFLEFSRKENIFIALSHDGTRAAHDFFRRDHSGAGTYDRLEAVTDMLLVSRPYAPVMMTVSPETAAEYAQGVKELWQKGFHYFICSLNYAGNWTKESVHELRRQYRELADFYYELTKREEKFYFSPFEVKIASHIQGKQYCHERCELGRKQISVAPDGLLYPCTQFVGHREFSIGDVVGGIDEKKRTELFERNELEKEECKGCAVMGRCNCHCGCLNYQVTGSIDHVAPMLCQHERIVIPVVDKLAKQLFQERNGMFIQKHYNDVFPLISMVEDMVKPEKRGTQFSNDPIFPIKHKSTDND</sequence>
<dbReference type="NCBIfam" id="TIGR04085">
    <property type="entry name" value="rSAM_more_4Fe4S"/>
    <property type="match status" value="1"/>
</dbReference>
<dbReference type="PANTHER" id="PTHR43273:SF3">
    <property type="entry name" value="ANAEROBIC SULFATASE-MATURATING ENZYME HOMOLOG ASLB-RELATED"/>
    <property type="match status" value="1"/>
</dbReference>
<evidence type="ECO:0000256" key="7">
    <source>
        <dbReference type="ARBA" id="ARBA00023601"/>
    </source>
</evidence>
<dbReference type="SFLD" id="SFLDS00029">
    <property type="entry name" value="Radical_SAM"/>
    <property type="match status" value="1"/>
</dbReference>
<dbReference type="InterPro" id="IPR023885">
    <property type="entry name" value="4Fe4S-binding_SPASM_dom"/>
</dbReference>
<keyword evidence="11" id="KW-1185">Reference proteome</keyword>
<accession>A0ABR7H782</accession>
<evidence type="ECO:0000256" key="4">
    <source>
        <dbReference type="ARBA" id="ARBA00022723"/>
    </source>
</evidence>
<evidence type="ECO:0000313" key="11">
    <source>
        <dbReference type="Proteomes" id="UP000634672"/>
    </source>
</evidence>
<dbReference type="Pfam" id="PF04055">
    <property type="entry name" value="Radical_SAM"/>
    <property type="match status" value="1"/>
</dbReference>
<comment type="similarity">
    <text evidence="7">Belongs to the radical SAM superfamily. Anaerobic sulfatase-maturating enzyme family.</text>
</comment>
<dbReference type="SFLD" id="SFLDG01067">
    <property type="entry name" value="SPASM/twitch_domain_containing"/>
    <property type="match status" value="1"/>
</dbReference>
<keyword evidence="3" id="KW-0949">S-adenosyl-L-methionine</keyword>
<organism evidence="10 11">
    <name type="scientific">Hungatella hominis</name>
    <dbReference type="NCBI Taxonomy" id="2763050"/>
    <lineage>
        <taxon>Bacteria</taxon>
        <taxon>Bacillati</taxon>
        <taxon>Bacillota</taxon>
        <taxon>Clostridia</taxon>
        <taxon>Lachnospirales</taxon>
        <taxon>Lachnospiraceae</taxon>
        <taxon>Hungatella</taxon>
    </lineage>
</organism>
<comment type="cofactor">
    <cofactor evidence="1">
        <name>[4Fe-4S] cluster</name>
        <dbReference type="ChEBI" id="CHEBI:49883"/>
    </cofactor>
</comment>
<keyword evidence="4" id="KW-0479">Metal-binding</keyword>
<evidence type="ECO:0000313" key="10">
    <source>
        <dbReference type="EMBL" id="MBC5709063.1"/>
    </source>
</evidence>
<dbReference type="CDD" id="cd01335">
    <property type="entry name" value="Radical_SAM"/>
    <property type="match status" value="1"/>
</dbReference>
<proteinExistence type="inferred from homology"/>
<dbReference type="InterPro" id="IPR023867">
    <property type="entry name" value="Sulphatase_maturase_rSAM"/>
</dbReference>
<dbReference type="PANTHER" id="PTHR43273">
    <property type="entry name" value="ANAEROBIC SULFATASE-MATURATING ENZYME HOMOLOG ASLB-RELATED"/>
    <property type="match status" value="1"/>
</dbReference>
<evidence type="ECO:0000256" key="1">
    <source>
        <dbReference type="ARBA" id="ARBA00001966"/>
    </source>
</evidence>
<dbReference type="SFLD" id="SFLDG01386">
    <property type="entry name" value="main_SPASM_domain-containing"/>
    <property type="match status" value="1"/>
</dbReference>
<keyword evidence="6" id="KW-0411">Iron-sulfur</keyword>
<dbReference type="EMBL" id="JACOPB010000005">
    <property type="protein sequence ID" value="MBC5709063.1"/>
    <property type="molecule type" value="Genomic_DNA"/>
</dbReference>
<dbReference type="InterPro" id="IPR000385">
    <property type="entry name" value="MoaA_NifB_PqqE_Fe-S-bd_CS"/>
</dbReference>
<dbReference type="Proteomes" id="UP000634672">
    <property type="component" value="Unassembled WGS sequence"/>
</dbReference>
<dbReference type="InterPro" id="IPR013785">
    <property type="entry name" value="Aldolase_TIM"/>
</dbReference>
<name>A0ABR7H782_9FIRM</name>
<feature type="region of interest" description="Disordered" evidence="8">
    <location>
        <begin position="375"/>
        <end position="395"/>
    </location>
</feature>
<evidence type="ECO:0000256" key="5">
    <source>
        <dbReference type="ARBA" id="ARBA00023004"/>
    </source>
</evidence>
<evidence type="ECO:0000256" key="2">
    <source>
        <dbReference type="ARBA" id="ARBA00022485"/>
    </source>
</evidence>
<evidence type="ECO:0000256" key="6">
    <source>
        <dbReference type="ARBA" id="ARBA00023014"/>
    </source>
</evidence>
<dbReference type="Gene3D" id="3.20.20.70">
    <property type="entry name" value="Aldolase class I"/>
    <property type="match status" value="1"/>
</dbReference>
<dbReference type="PROSITE" id="PS51918">
    <property type="entry name" value="RADICAL_SAM"/>
    <property type="match status" value="1"/>
</dbReference>
<reference evidence="10 11" key="1">
    <citation type="submission" date="2020-08" db="EMBL/GenBank/DDBJ databases">
        <title>Genome public.</title>
        <authorList>
            <person name="Liu C."/>
            <person name="Sun Q."/>
        </authorList>
    </citation>
    <scope>NUCLEOTIDE SEQUENCE [LARGE SCALE GENOMIC DNA]</scope>
    <source>
        <strain evidence="10 11">NSJ-66</strain>
    </source>
</reference>
<dbReference type="RefSeq" id="WP_187022144.1">
    <property type="nucleotide sequence ID" value="NZ_JACOPB010000005.1"/>
</dbReference>
<feature type="domain" description="Radical SAM core" evidence="9">
    <location>
        <begin position="1"/>
        <end position="212"/>
    </location>
</feature>
<evidence type="ECO:0000256" key="8">
    <source>
        <dbReference type="SAM" id="MobiDB-lite"/>
    </source>
</evidence>
<protein>
    <submittedName>
        <fullName evidence="10">SPASM domain-containing protein</fullName>
    </submittedName>
</protein>
<evidence type="ECO:0000256" key="3">
    <source>
        <dbReference type="ARBA" id="ARBA00022691"/>
    </source>
</evidence>
<keyword evidence="2" id="KW-0004">4Fe-4S</keyword>
<keyword evidence="5" id="KW-0408">Iron</keyword>
<comment type="caution">
    <text evidence="10">The sequence shown here is derived from an EMBL/GenBank/DDBJ whole genome shotgun (WGS) entry which is preliminary data.</text>
</comment>
<dbReference type="InterPro" id="IPR058240">
    <property type="entry name" value="rSAM_sf"/>
</dbReference>